<accession>A0A1G2U1T3</accession>
<dbReference type="GO" id="GO:0008757">
    <property type="term" value="F:S-adenosylmethionine-dependent methyltransferase activity"/>
    <property type="evidence" value="ECO:0007669"/>
    <property type="project" value="InterPro"/>
</dbReference>
<organism evidence="2 3">
    <name type="scientific">Candidatus Zambryskibacteria bacterium RIFCSPLOWO2_01_FULL_45_21</name>
    <dbReference type="NCBI Taxonomy" id="1802761"/>
    <lineage>
        <taxon>Bacteria</taxon>
        <taxon>Candidatus Zambryskiibacteriota</taxon>
    </lineage>
</organism>
<dbReference type="SUPFAM" id="SSF53335">
    <property type="entry name" value="S-adenosyl-L-methionine-dependent methyltransferases"/>
    <property type="match status" value="1"/>
</dbReference>
<dbReference type="Gene3D" id="3.40.630.30">
    <property type="match status" value="1"/>
</dbReference>
<evidence type="ECO:0000259" key="1">
    <source>
        <dbReference type="Pfam" id="PF08241"/>
    </source>
</evidence>
<dbReference type="Gene3D" id="3.40.50.150">
    <property type="entry name" value="Vaccinia Virus protein VP39"/>
    <property type="match status" value="1"/>
</dbReference>
<dbReference type="PANTHER" id="PTHR36174">
    <property type="entry name" value="LIPID II:GLYCINE GLYCYLTRANSFERASE"/>
    <property type="match status" value="1"/>
</dbReference>
<dbReference type="InterPro" id="IPR050644">
    <property type="entry name" value="PG_Glycine_Bridge_Synth"/>
</dbReference>
<dbReference type="EMBL" id="MHWE01000018">
    <property type="protein sequence ID" value="OHB03453.1"/>
    <property type="molecule type" value="Genomic_DNA"/>
</dbReference>
<name>A0A1G2U1T3_9BACT</name>
<proteinExistence type="predicted"/>
<sequence>MTDFGFPKNLMPSLSCVCGNNPLILKEDGGNGFMTMEGKLVCPVCGQTFFILNGIVDFFSVQKDLGINKDTKVEMGVRDKQAPEYDKRLGERFEREIIPTFSAMDDLDGKTVVEYGSGTGRLTVELKEAEKVLAIDISKQSLHILRQKLISSGTKNVGLVWADVVNLRLAPFFFDSALSAQVYEHISTFVERLKFLYSVKRTLKPSGSLVLSAYHCDIRRKFKRKLKEGHHSSGIFFHYFRKSEIKREISAVFPKVRVTLIDISLPIIGGILRSLHLEKAISQIAGHIPVIKNLAHLVLVCATNDKFSVLSHSSFFITPLSRKYWFWFTKPFEFSGTAMTNFLSYDDSNLGGFHKKKGLTSIIDLNQTLELVWSGMRDKFMRKQIEKGERNGIKVTQSSNFKEFEILYRKFRRKYSLPQDRVSLFKKRSFIFSAYYGGKLIAGGLFLGDGINMRAYALASLRQSKSGRLREIVGQANRMVIWEAIKFAHNTGHKSFDLGGINPNSPNPHQVSLAEFKEAFGGTRCENYYYYKVYSPILRLWMRFRGFHNI</sequence>
<gene>
    <name evidence="2" type="ORF">A3B14_02900</name>
</gene>
<comment type="caution">
    <text evidence="2">The sequence shown here is derived from an EMBL/GenBank/DDBJ whole genome shotgun (WGS) entry which is preliminary data.</text>
</comment>
<dbReference type="CDD" id="cd02440">
    <property type="entry name" value="AdoMet_MTases"/>
    <property type="match status" value="1"/>
</dbReference>
<feature type="domain" description="Methyltransferase type 11" evidence="1">
    <location>
        <begin position="114"/>
        <end position="211"/>
    </location>
</feature>
<dbReference type="SUPFAM" id="SSF55729">
    <property type="entry name" value="Acyl-CoA N-acyltransferases (Nat)"/>
    <property type="match status" value="1"/>
</dbReference>
<dbReference type="InterPro" id="IPR013216">
    <property type="entry name" value="Methyltransf_11"/>
</dbReference>
<evidence type="ECO:0000313" key="3">
    <source>
        <dbReference type="Proteomes" id="UP000176800"/>
    </source>
</evidence>
<dbReference type="InterPro" id="IPR016181">
    <property type="entry name" value="Acyl_CoA_acyltransferase"/>
</dbReference>
<dbReference type="Pfam" id="PF08241">
    <property type="entry name" value="Methyltransf_11"/>
    <property type="match status" value="1"/>
</dbReference>
<protein>
    <recommendedName>
        <fullName evidence="1">Methyltransferase type 11 domain-containing protein</fullName>
    </recommendedName>
</protein>
<dbReference type="AlphaFoldDB" id="A0A1G2U1T3"/>
<dbReference type="Proteomes" id="UP000176800">
    <property type="component" value="Unassembled WGS sequence"/>
</dbReference>
<evidence type="ECO:0000313" key="2">
    <source>
        <dbReference type="EMBL" id="OHB03453.1"/>
    </source>
</evidence>
<reference evidence="2 3" key="1">
    <citation type="journal article" date="2016" name="Nat. Commun.">
        <title>Thousands of microbial genomes shed light on interconnected biogeochemical processes in an aquifer system.</title>
        <authorList>
            <person name="Anantharaman K."/>
            <person name="Brown C.T."/>
            <person name="Hug L.A."/>
            <person name="Sharon I."/>
            <person name="Castelle C.J."/>
            <person name="Probst A.J."/>
            <person name="Thomas B.C."/>
            <person name="Singh A."/>
            <person name="Wilkins M.J."/>
            <person name="Karaoz U."/>
            <person name="Brodie E.L."/>
            <person name="Williams K.H."/>
            <person name="Hubbard S.S."/>
            <person name="Banfield J.F."/>
        </authorList>
    </citation>
    <scope>NUCLEOTIDE SEQUENCE [LARGE SCALE GENOMIC DNA]</scope>
</reference>
<dbReference type="PANTHER" id="PTHR36174:SF1">
    <property type="entry name" value="LIPID II:GLYCINE GLYCYLTRANSFERASE"/>
    <property type="match status" value="1"/>
</dbReference>
<dbReference type="InterPro" id="IPR029063">
    <property type="entry name" value="SAM-dependent_MTases_sf"/>
</dbReference>